<proteinExistence type="predicted"/>
<dbReference type="RefSeq" id="WP_141237371.1">
    <property type="nucleotide sequence ID" value="NZ_BSNC01000003.1"/>
</dbReference>
<reference evidence="2" key="2">
    <citation type="submission" date="2023-01" db="EMBL/GenBank/DDBJ databases">
        <title>Draft genome sequence of Paraferrimonas sedimenticola strain NBRC 101628.</title>
        <authorList>
            <person name="Sun Q."/>
            <person name="Mori K."/>
        </authorList>
    </citation>
    <scope>NUCLEOTIDE SEQUENCE</scope>
    <source>
        <strain evidence="2">NBRC 101628</strain>
    </source>
</reference>
<evidence type="ECO:0000313" key="2">
    <source>
        <dbReference type="EMBL" id="GLP95658.1"/>
    </source>
</evidence>
<protein>
    <submittedName>
        <fullName evidence="2">Glyceraldehyde-3-phosphate dehydrogenase</fullName>
    </submittedName>
</protein>
<gene>
    <name evidence="2" type="ORF">GCM10007895_09640</name>
</gene>
<accession>A0AA37RUZ4</accession>
<dbReference type="Proteomes" id="UP001161422">
    <property type="component" value="Unassembled WGS sequence"/>
</dbReference>
<evidence type="ECO:0000313" key="3">
    <source>
        <dbReference type="Proteomes" id="UP001161422"/>
    </source>
</evidence>
<dbReference type="Gene3D" id="2.40.160.50">
    <property type="entry name" value="membrane protein fhac: a member of the omp85/tpsb transporter family"/>
    <property type="match status" value="1"/>
</dbReference>
<dbReference type="AlphaFoldDB" id="A0AA37RUZ4"/>
<keyword evidence="1" id="KW-0732">Signal</keyword>
<comment type="caution">
    <text evidence="2">The sequence shown here is derived from an EMBL/GenBank/DDBJ whole genome shotgun (WGS) entry which is preliminary data.</text>
</comment>
<dbReference type="EMBL" id="BSNC01000003">
    <property type="protein sequence ID" value="GLP95658.1"/>
    <property type="molecule type" value="Genomic_DNA"/>
</dbReference>
<evidence type="ECO:0000256" key="1">
    <source>
        <dbReference type="SAM" id="SignalP"/>
    </source>
</evidence>
<feature type="chain" id="PRO_5041436632" evidence="1">
    <location>
        <begin position="23"/>
        <end position="390"/>
    </location>
</feature>
<sequence>MRKLAAGVASLCLAGMTPSASSADFIEQFLDKKDGYLDASNWLLNNAYGFLPVPVVISEPAIGYGLGFAPVFFHEAEKDKQARLEREATGEERQEGDFLTPRVSLGAFIATENGTKIGGGGHYGSYADDKYRYMGGLFLVDINTTFYDPTDQAWKFNIKGGFMLHQFLYRLADTKWFVGANHTLMSNDLKFNLGLGIPGLDDNIQDRFTTSGLGVIAKYDNVDNLFGPTLGLDAQAEYKWYNKSIGSDFNYSKFRFRSFYYKPLNETLYAGVRLDYRRADGSPPFWELPYIELPGIPALRYQGDSAAMGEGYLRWQFHSRYSLVAFGGVGRAFANGDAASVNQSQKARFAGGLGFRYNLARKLGIHSGIDVARGPEETVVYIKMGTGWQL</sequence>
<reference evidence="2" key="1">
    <citation type="journal article" date="2014" name="Int. J. Syst. Evol. Microbiol.">
        <title>Complete genome sequence of Corynebacterium casei LMG S-19264T (=DSM 44701T), isolated from a smear-ripened cheese.</title>
        <authorList>
            <consortium name="US DOE Joint Genome Institute (JGI-PGF)"/>
            <person name="Walter F."/>
            <person name="Albersmeier A."/>
            <person name="Kalinowski J."/>
            <person name="Ruckert C."/>
        </authorList>
    </citation>
    <scope>NUCLEOTIDE SEQUENCE</scope>
    <source>
        <strain evidence="2">NBRC 101628</strain>
    </source>
</reference>
<keyword evidence="3" id="KW-1185">Reference proteome</keyword>
<feature type="signal peptide" evidence="1">
    <location>
        <begin position="1"/>
        <end position="22"/>
    </location>
</feature>
<name>A0AA37RUZ4_9GAMM</name>
<organism evidence="2 3">
    <name type="scientific">Paraferrimonas sedimenticola</name>
    <dbReference type="NCBI Taxonomy" id="375674"/>
    <lineage>
        <taxon>Bacteria</taxon>
        <taxon>Pseudomonadati</taxon>
        <taxon>Pseudomonadota</taxon>
        <taxon>Gammaproteobacteria</taxon>
        <taxon>Alteromonadales</taxon>
        <taxon>Ferrimonadaceae</taxon>
        <taxon>Paraferrimonas</taxon>
    </lineage>
</organism>